<evidence type="ECO:0000313" key="2">
    <source>
        <dbReference type="Proteomes" id="UP000186931"/>
    </source>
</evidence>
<keyword evidence="1" id="KW-0969">Cilium</keyword>
<evidence type="ECO:0000313" key="1">
    <source>
        <dbReference type="EMBL" id="OFE43606.1"/>
    </source>
</evidence>
<dbReference type="EMBL" id="MKQS01000011">
    <property type="protein sequence ID" value="OFE43606.1"/>
    <property type="molecule type" value="Genomic_DNA"/>
</dbReference>
<reference evidence="1 2" key="1">
    <citation type="submission" date="2016-10" db="EMBL/GenBank/DDBJ databases">
        <title>Genome of airborne Acinetobacter sp. 5-2Ac02 in the hospital environment: Species near to Acinetobacter towneri.</title>
        <authorList>
            <person name="Barbosa B."/>
            <person name="Fernandez-Garcia L."/>
            <person name="Gato E."/>
            <person name="Leao R."/>
            <person name="Albano R."/>
            <person name="Fernandez B."/>
            <person name="Fernandez-Cuenca F."/>
            <person name="Marques E."/>
            <person name="Tomas M."/>
        </authorList>
    </citation>
    <scope>NUCLEOTIDE SEQUENCE [LARGE SCALE GENOMIC DNA]</scope>
    <source>
        <strain evidence="1 2">5-2Ac02</strain>
    </source>
</reference>
<gene>
    <name evidence="1" type="ORF">BJN41_05840</name>
</gene>
<keyword evidence="1" id="KW-0966">Cell projection</keyword>
<dbReference type="PROSITE" id="PS51257">
    <property type="entry name" value="PROKAR_LIPOPROTEIN"/>
    <property type="match status" value="1"/>
</dbReference>
<dbReference type="RefSeq" id="WP_070154332.1">
    <property type="nucleotide sequence ID" value="NZ_MKQS01000011.1"/>
</dbReference>
<dbReference type="Proteomes" id="UP000186931">
    <property type="component" value="Unassembled WGS sequence"/>
</dbReference>
<proteinExistence type="predicted"/>
<keyword evidence="1" id="KW-0282">Flagellum</keyword>
<sequence length="636" mass="68126">MKTRHILPFATTALMAALSGCGGESANINPEPNAVAYINGSCASTAKNCVEFALDYPVDGLNFTCSSDTSKTYITMIEPKSNAATGKCSEGDKVHFFIQEKTNQYIDLGTVSLSDIGMVSTAGAGYPRLSVLDMASGLTGRQATSLSSSDETIQVATAIVRLLQALSVEGGGTIAGDIQPLTITTLKKEQLASIAESVDVGDYRSGAYASILRPWVDVSQVSQDDAYQALNTLVYMNNSASYQANYPILAKEDSQLPQGLYGCNLADCKSTVADLKHLIGQYQLITDRSGYTFGYGMQWKGAVSANTTNPILTVSGELIRKVRPDRMVAAPQTTWVNPLNKRIQGPFHFSVNDNAADDFKITQGKVFNDYLIAGTEGFYKLLTKSTTANPSDYGQWQQTIGTDQFKGSFDAYKFFSVNFLDNRVFKTQKNVPLGSRYIFPIYATLTFNFDGGTTTDTIKLGIVLDEDGNIRTDIAPNATATDMSGQCAAISQSAAEYVDTNGVQQYRIGVLGATDIDNKAVTLRMILANPKFNKLDGAVIGLNTKIEAVEGGNGQVVGGARANIGNLVAANSTRITLSDFNGSAVKWSNIYHAQLATYVAQNPTLATDADKALVKAQGGAVSLDVAECYNPNKVRI</sequence>
<dbReference type="STRING" id="202956.BJN41_05840"/>
<name>A0A1E8E274_9GAMM</name>
<dbReference type="eggNOG" id="ENOG50341TH">
    <property type="taxonomic scope" value="Bacteria"/>
</dbReference>
<dbReference type="AlphaFoldDB" id="A0A1E8E274"/>
<organism evidence="1 2">
    <name type="scientific">Acinetobacter towneri</name>
    <dbReference type="NCBI Taxonomy" id="202956"/>
    <lineage>
        <taxon>Bacteria</taxon>
        <taxon>Pseudomonadati</taxon>
        <taxon>Pseudomonadota</taxon>
        <taxon>Gammaproteobacteria</taxon>
        <taxon>Moraxellales</taxon>
        <taxon>Moraxellaceae</taxon>
        <taxon>Acinetobacter</taxon>
    </lineage>
</organism>
<protein>
    <submittedName>
        <fullName evidence="1">Flagellar protein FilF</fullName>
    </submittedName>
</protein>
<accession>A0A1E8E274</accession>
<comment type="caution">
    <text evidence="1">The sequence shown here is derived from an EMBL/GenBank/DDBJ whole genome shotgun (WGS) entry which is preliminary data.</text>
</comment>